<dbReference type="AlphaFoldDB" id="A0A7J6SFW8"/>
<feature type="transmembrane region" description="Helical" evidence="5">
    <location>
        <begin position="20"/>
        <end position="43"/>
    </location>
</feature>
<dbReference type="InterPro" id="IPR007271">
    <property type="entry name" value="Nuc_sug_transpt"/>
</dbReference>
<evidence type="ECO:0000313" key="6">
    <source>
        <dbReference type="EMBL" id="KAF4731452.1"/>
    </source>
</evidence>
<proteinExistence type="predicted"/>
<feature type="transmembrane region" description="Helical" evidence="5">
    <location>
        <begin position="104"/>
        <end position="123"/>
    </location>
</feature>
<keyword evidence="3 5" id="KW-1133">Transmembrane helix</keyword>
<evidence type="ECO:0000313" key="7">
    <source>
        <dbReference type="Proteomes" id="UP000574390"/>
    </source>
</evidence>
<feature type="transmembrane region" description="Helical" evidence="5">
    <location>
        <begin position="144"/>
        <end position="166"/>
    </location>
</feature>
<organism evidence="6 7">
    <name type="scientific">Perkinsus olseni</name>
    <name type="common">Perkinsus atlanticus</name>
    <dbReference type="NCBI Taxonomy" id="32597"/>
    <lineage>
        <taxon>Eukaryota</taxon>
        <taxon>Sar</taxon>
        <taxon>Alveolata</taxon>
        <taxon>Perkinsozoa</taxon>
        <taxon>Perkinsea</taxon>
        <taxon>Perkinsida</taxon>
        <taxon>Perkinsidae</taxon>
        <taxon>Perkinsus</taxon>
    </lineage>
</organism>
<reference evidence="6 7" key="1">
    <citation type="submission" date="2020-04" db="EMBL/GenBank/DDBJ databases">
        <title>Perkinsus olseni comparative genomics.</title>
        <authorList>
            <person name="Bogema D.R."/>
        </authorList>
    </citation>
    <scope>NUCLEOTIDE SEQUENCE [LARGE SCALE GENOMIC DNA]</scope>
    <source>
        <strain evidence="6">ATCC PRA-205</strain>
    </source>
</reference>
<dbReference type="EMBL" id="JABANM010015196">
    <property type="protein sequence ID" value="KAF4731452.1"/>
    <property type="molecule type" value="Genomic_DNA"/>
</dbReference>
<gene>
    <name evidence="6" type="primary">EDEM3_7</name>
    <name evidence="6" type="ORF">FOZ62_030856</name>
</gene>
<dbReference type="PANTHER" id="PTHR10231">
    <property type="entry name" value="NUCLEOTIDE-SUGAR TRANSMEMBRANE TRANSPORTER"/>
    <property type="match status" value="1"/>
</dbReference>
<evidence type="ECO:0000256" key="1">
    <source>
        <dbReference type="ARBA" id="ARBA00004141"/>
    </source>
</evidence>
<feature type="transmembrane region" description="Helical" evidence="5">
    <location>
        <begin position="178"/>
        <end position="200"/>
    </location>
</feature>
<name>A0A7J6SFW8_PEROL</name>
<evidence type="ECO:0000256" key="2">
    <source>
        <dbReference type="ARBA" id="ARBA00022692"/>
    </source>
</evidence>
<sequence length="210" mass="23296">MVTRLGDAGRPAFVYSPLPFSFLGLTGWYEVLLFWTYIVVWVAQGLLVHRASVVDEEEGVVVDSKVAVMWQEAAKLVLASALFCMEPGGTLAGLVAQLKGHPKLLLLNLVPAALYCIYNVLTYHGLKRFDPGTYFVRRAISWRATFPVMQVLLQSRIVITAILYQLLGSAKKTSLLQWVGLIFIMLGSMLRESPALYALLFGQALRCSRG</sequence>
<keyword evidence="4 5" id="KW-0472">Membrane</keyword>
<dbReference type="GO" id="GO:0015165">
    <property type="term" value="F:pyrimidine nucleotide-sugar transmembrane transporter activity"/>
    <property type="evidence" value="ECO:0007669"/>
    <property type="project" value="InterPro"/>
</dbReference>
<protein>
    <submittedName>
        <fullName evidence="6">ER degradation-enhancing alpha-mannosidase-like protein 3</fullName>
    </submittedName>
</protein>
<comment type="subcellular location">
    <subcellularLocation>
        <location evidence="1">Membrane</location>
        <topology evidence="1">Multi-pass membrane protein</topology>
    </subcellularLocation>
</comment>
<evidence type="ECO:0000256" key="3">
    <source>
        <dbReference type="ARBA" id="ARBA00022989"/>
    </source>
</evidence>
<accession>A0A7J6SFW8</accession>
<dbReference type="GO" id="GO:0000139">
    <property type="term" value="C:Golgi membrane"/>
    <property type="evidence" value="ECO:0007669"/>
    <property type="project" value="InterPro"/>
</dbReference>
<evidence type="ECO:0000256" key="4">
    <source>
        <dbReference type="ARBA" id="ARBA00023136"/>
    </source>
</evidence>
<feature type="transmembrane region" description="Helical" evidence="5">
    <location>
        <begin position="76"/>
        <end position="98"/>
    </location>
</feature>
<evidence type="ECO:0000256" key="5">
    <source>
        <dbReference type="SAM" id="Phobius"/>
    </source>
</evidence>
<comment type="caution">
    <text evidence="6">The sequence shown here is derived from an EMBL/GenBank/DDBJ whole genome shotgun (WGS) entry which is preliminary data.</text>
</comment>
<dbReference type="Pfam" id="PF04142">
    <property type="entry name" value="Nuc_sug_transp"/>
    <property type="match status" value="1"/>
</dbReference>
<dbReference type="Proteomes" id="UP000574390">
    <property type="component" value="Unassembled WGS sequence"/>
</dbReference>
<keyword evidence="2 5" id="KW-0812">Transmembrane</keyword>